<dbReference type="GO" id="GO:0010417">
    <property type="term" value="P:glucuronoxylan biosynthetic process"/>
    <property type="evidence" value="ECO:0007669"/>
    <property type="project" value="TreeGrafter"/>
</dbReference>
<feature type="transmembrane region" description="Helical" evidence="6">
    <location>
        <begin position="37"/>
        <end position="56"/>
    </location>
</feature>
<comment type="subcellular location">
    <subcellularLocation>
        <location evidence="1">Golgi apparatus membrane</location>
        <topology evidence="1">Single-pass type II membrane protein</topology>
    </subcellularLocation>
</comment>
<evidence type="ECO:0000256" key="5">
    <source>
        <dbReference type="ARBA" id="ARBA00023034"/>
    </source>
</evidence>
<gene>
    <name evidence="8" type="primary">IRX7</name>
    <name evidence="8" type="ORF">CR513_27899</name>
</gene>
<feature type="domain" description="Exostosin GT47" evidence="7">
    <location>
        <begin position="92"/>
        <end position="390"/>
    </location>
</feature>
<keyword evidence="4" id="KW-0735">Signal-anchor</keyword>
<dbReference type="OrthoDB" id="1924787at2759"/>
<dbReference type="STRING" id="157652.A0A371GI78"/>
<evidence type="ECO:0000313" key="8">
    <source>
        <dbReference type="EMBL" id="RDX90252.1"/>
    </source>
</evidence>
<dbReference type="GO" id="GO:0016757">
    <property type="term" value="F:glycosyltransferase activity"/>
    <property type="evidence" value="ECO:0007669"/>
    <property type="project" value="UniProtKB-KW"/>
</dbReference>
<dbReference type="AlphaFoldDB" id="A0A371GI78"/>
<dbReference type="PANTHER" id="PTHR11062:SF229">
    <property type="entry name" value="GLUCURONOXYLAN GLUCURONOSYLTRANSFERASE IRX7-RELATED"/>
    <property type="match status" value="1"/>
</dbReference>
<comment type="similarity">
    <text evidence="2">Belongs to the glycosyltransferase 47 family.</text>
</comment>
<organism evidence="8 9">
    <name type="scientific">Mucuna pruriens</name>
    <name type="common">Velvet bean</name>
    <name type="synonym">Dolichos pruriens</name>
    <dbReference type="NCBI Taxonomy" id="157652"/>
    <lineage>
        <taxon>Eukaryota</taxon>
        <taxon>Viridiplantae</taxon>
        <taxon>Streptophyta</taxon>
        <taxon>Embryophyta</taxon>
        <taxon>Tracheophyta</taxon>
        <taxon>Spermatophyta</taxon>
        <taxon>Magnoliopsida</taxon>
        <taxon>eudicotyledons</taxon>
        <taxon>Gunneridae</taxon>
        <taxon>Pentapetalae</taxon>
        <taxon>rosids</taxon>
        <taxon>fabids</taxon>
        <taxon>Fabales</taxon>
        <taxon>Fabaceae</taxon>
        <taxon>Papilionoideae</taxon>
        <taxon>50 kb inversion clade</taxon>
        <taxon>NPAAA clade</taxon>
        <taxon>indigoferoid/millettioid clade</taxon>
        <taxon>Phaseoleae</taxon>
        <taxon>Mucuna</taxon>
    </lineage>
</organism>
<dbReference type="InterPro" id="IPR040911">
    <property type="entry name" value="Exostosin_GT47"/>
</dbReference>
<dbReference type="InterPro" id="IPR004263">
    <property type="entry name" value="Exostosin"/>
</dbReference>
<evidence type="ECO:0000256" key="1">
    <source>
        <dbReference type="ARBA" id="ARBA00004323"/>
    </source>
</evidence>
<keyword evidence="6" id="KW-0812">Transmembrane</keyword>
<evidence type="ECO:0000256" key="2">
    <source>
        <dbReference type="ARBA" id="ARBA00010271"/>
    </source>
</evidence>
<name>A0A371GI78_MUCPR</name>
<keyword evidence="6" id="KW-1133">Transmembrane helix</keyword>
<keyword evidence="9" id="KW-1185">Reference proteome</keyword>
<dbReference type="GO" id="GO:0000139">
    <property type="term" value="C:Golgi membrane"/>
    <property type="evidence" value="ECO:0007669"/>
    <property type="project" value="UniProtKB-SubCell"/>
</dbReference>
<accession>A0A371GI78</accession>
<proteinExistence type="inferred from homology"/>
<feature type="non-terminal residue" evidence="8">
    <location>
        <position position="1"/>
    </location>
</feature>
<evidence type="ECO:0000259" key="7">
    <source>
        <dbReference type="Pfam" id="PF03016"/>
    </source>
</evidence>
<evidence type="ECO:0000256" key="4">
    <source>
        <dbReference type="ARBA" id="ARBA00022968"/>
    </source>
</evidence>
<reference evidence="8" key="1">
    <citation type="submission" date="2018-05" db="EMBL/GenBank/DDBJ databases">
        <title>Draft genome of Mucuna pruriens seed.</title>
        <authorList>
            <person name="Nnadi N.E."/>
            <person name="Vos R."/>
            <person name="Hasami M.H."/>
            <person name="Devisetty U.K."/>
            <person name="Aguiy J.C."/>
        </authorList>
    </citation>
    <scope>NUCLEOTIDE SEQUENCE [LARGE SCALE GENOMIC DNA]</scope>
    <source>
        <strain evidence="8">JCA_2017</strain>
    </source>
</reference>
<keyword evidence="3" id="KW-0808">Transferase</keyword>
<evidence type="ECO:0000313" key="9">
    <source>
        <dbReference type="Proteomes" id="UP000257109"/>
    </source>
</evidence>
<comment type="caution">
    <text evidence="8">The sequence shown here is derived from an EMBL/GenBank/DDBJ whole genome shotgun (WGS) entry which is preliminary data.</text>
</comment>
<evidence type="ECO:0000256" key="3">
    <source>
        <dbReference type="ARBA" id="ARBA00022676"/>
    </source>
</evidence>
<keyword evidence="6" id="KW-0472">Membrane</keyword>
<dbReference type="Pfam" id="PF03016">
    <property type="entry name" value="Exostosin_GT47"/>
    <property type="match status" value="1"/>
</dbReference>
<dbReference type="EMBL" id="QJKJ01005444">
    <property type="protein sequence ID" value="RDX90252.1"/>
    <property type="molecule type" value="Genomic_DNA"/>
</dbReference>
<protein>
    <submittedName>
        <fullName evidence="8">Glucuronoxylan glucuronosyltransferase IRX7</fullName>
    </submittedName>
</protein>
<dbReference type="PANTHER" id="PTHR11062">
    <property type="entry name" value="EXOSTOSIN HEPARAN SULFATE GLYCOSYLTRANSFERASE -RELATED"/>
    <property type="match status" value="1"/>
</dbReference>
<sequence length="486" mass="56056">MAQQKIPPNSRGYYVKMKLLHKHGRTHQQDKNCFYRYYKWVLWLSLSLYFFSSYLISNNHHAKDKTSHVSRALIESNNTAPPQPLNTLGALKNLKVFVYDLPPKYNTDWLANERCSKHLFASEVAIHRALLTSDVRTFDPYEADFFFVPVYVSCNFSTVNGFPAIGHARSLVASAVKLVSSEYPFWNRSRGSDHVFVASHDFGSCFHTLEDVAMADGVPEIMKKSIVLQTFGVVYDHPCQKVEHVVIPPYVSPESVRDTLENSPVNRRRDIWVFFRGKMEVHPKNVSGRYYSKKVRTEIWRKFNGDRRFYLQRHRFAGYQSEIARSVFCLCPLGWAPWSPRLVESVALGCVPVVIADGIRLPFLSAVKWSEISVTVAERDVGRLAEILERVAATNLSAIQRNLWNPATRRALLFNGQVQEGDATWQVLRALSERLDRSYRSSRVSRQLDFDTRRLMLRLSSWNLMLTWRELIRRLCGLEKGNGESL</sequence>
<keyword evidence="5" id="KW-0333">Golgi apparatus</keyword>
<evidence type="ECO:0000256" key="6">
    <source>
        <dbReference type="SAM" id="Phobius"/>
    </source>
</evidence>
<dbReference type="Proteomes" id="UP000257109">
    <property type="component" value="Unassembled WGS sequence"/>
</dbReference>
<keyword evidence="3" id="KW-0328">Glycosyltransferase</keyword>